<dbReference type="Gene3D" id="3.30.70.1450">
    <property type="entry name" value="Regulator of K+ conductance, C-terminal domain"/>
    <property type="match status" value="1"/>
</dbReference>
<dbReference type="GO" id="GO:0006813">
    <property type="term" value="P:potassium ion transport"/>
    <property type="evidence" value="ECO:0007669"/>
    <property type="project" value="InterPro"/>
</dbReference>
<evidence type="ECO:0000313" key="5">
    <source>
        <dbReference type="Proteomes" id="UP000275951"/>
    </source>
</evidence>
<accession>A0A0M4JWR0</accession>
<evidence type="ECO:0000313" key="6">
    <source>
        <dbReference type="Proteomes" id="UP001555100"/>
    </source>
</evidence>
<dbReference type="EMBL" id="JBAGNM010000004">
    <property type="protein sequence ID" value="MEW6954520.1"/>
    <property type="molecule type" value="Genomic_DNA"/>
</dbReference>
<dbReference type="InterPro" id="IPR036291">
    <property type="entry name" value="NAD(P)-bd_dom_sf"/>
</dbReference>
<dbReference type="PROSITE" id="PS51202">
    <property type="entry name" value="RCK_C"/>
    <property type="match status" value="1"/>
</dbReference>
<dbReference type="STRING" id="1661.CQ11_09855"/>
<dbReference type="SUPFAM" id="SSF116726">
    <property type="entry name" value="TrkA C-terminal domain-like"/>
    <property type="match status" value="1"/>
</dbReference>
<dbReference type="Proteomes" id="UP000275951">
    <property type="component" value="Chromosome"/>
</dbReference>
<reference evidence="4 6" key="2">
    <citation type="submission" date="2024-01" db="EMBL/GenBank/DDBJ databases">
        <title>Genomic analysis and antimicrobial resistance profiles of Trueperella pyogenes isolated from domestic and wild animals.</title>
        <authorList>
            <person name="Magossi G."/>
            <person name="Gzyl K.E."/>
            <person name="Holman D.B."/>
            <person name="Amat S."/>
        </authorList>
    </citation>
    <scope>NUCLEOTIDE SEQUENCE [LARGE SCALE GENOMIC DNA]</scope>
    <source>
        <strain evidence="4 6">1494</strain>
    </source>
</reference>
<reference evidence="3 5" key="1">
    <citation type="submission" date="2018-11" db="EMBL/GenBank/DDBJ databases">
        <title>Multidrug-resistant genes are associated with an 42-kb island TGI1 carrying a complex class 1 integron in a Trueperella pyogenes.</title>
        <authorList>
            <person name="Dong W."/>
        </authorList>
    </citation>
    <scope>NUCLEOTIDE SEQUENCE [LARGE SCALE GENOMIC DNA]</scope>
    <source>
        <strain evidence="3 5">TP4</strain>
    </source>
</reference>
<dbReference type="InterPro" id="IPR006037">
    <property type="entry name" value="RCK_C"/>
</dbReference>
<dbReference type="PANTHER" id="PTHR43833">
    <property type="entry name" value="POTASSIUM CHANNEL PROTEIN 2-RELATED-RELATED"/>
    <property type="match status" value="1"/>
</dbReference>
<dbReference type="GO" id="GO:0008324">
    <property type="term" value="F:monoatomic cation transmembrane transporter activity"/>
    <property type="evidence" value="ECO:0007669"/>
    <property type="project" value="InterPro"/>
</dbReference>
<evidence type="ECO:0000313" key="3">
    <source>
        <dbReference type="EMBL" id="AZR07503.1"/>
    </source>
</evidence>
<evidence type="ECO:0000259" key="1">
    <source>
        <dbReference type="PROSITE" id="PS51201"/>
    </source>
</evidence>
<dbReference type="EMBL" id="CP033905">
    <property type="protein sequence ID" value="AZR07503.1"/>
    <property type="molecule type" value="Genomic_DNA"/>
</dbReference>
<evidence type="ECO:0000259" key="2">
    <source>
        <dbReference type="PROSITE" id="PS51202"/>
    </source>
</evidence>
<sequence length="224" mass="24503">MPNRYMDNATLVIGLGRFGSAIAVTLDKLDKEVLAVEANADLAQQWSHRFRVVESDARSAEALHQLGAEDFDVAVVGVGALEASVLITANLVDLGIKDIWAKATSREHGTILKRIGAHHVVYPEYDAGQRVAHMLSGRMLDYIDMEDQFTIVKMIPPRDLVGFSLAESNVRERFGVTVIGVKSPGQPFEYATPQTTIGNGDVLIVSGEPSLLEAFANRFVGRRR</sequence>
<dbReference type="Gene3D" id="3.40.50.720">
    <property type="entry name" value="NAD(P)-binding Rossmann-like Domain"/>
    <property type="match status" value="1"/>
</dbReference>
<dbReference type="RefSeq" id="WP_039662925.1">
    <property type="nucleotide sequence ID" value="NZ_CP012649.1"/>
</dbReference>
<dbReference type="OrthoDB" id="9776294at2"/>
<dbReference type="Pfam" id="PF02254">
    <property type="entry name" value="TrkA_N"/>
    <property type="match status" value="1"/>
</dbReference>
<dbReference type="Proteomes" id="UP001555100">
    <property type="component" value="Unassembled WGS sequence"/>
</dbReference>
<dbReference type="PANTHER" id="PTHR43833:SF7">
    <property type="entry name" value="KTR SYSTEM POTASSIUM UPTAKE PROTEIN C"/>
    <property type="match status" value="1"/>
</dbReference>
<gene>
    <name evidence="3" type="ORF">EBQ10_09560</name>
    <name evidence="4" type="ORF">V3M73_05720</name>
</gene>
<dbReference type="InterPro" id="IPR050721">
    <property type="entry name" value="Trk_Ktr_HKT_K-transport"/>
</dbReference>
<name>A0A0M4JWR0_9ACTO</name>
<dbReference type="GeneID" id="97530698"/>
<protein>
    <submittedName>
        <fullName evidence="3">TrkA family potassium uptake protein</fullName>
    </submittedName>
</protein>
<dbReference type="AlphaFoldDB" id="A0A0M4JWR0"/>
<dbReference type="PROSITE" id="PS51201">
    <property type="entry name" value="RCK_N"/>
    <property type="match status" value="1"/>
</dbReference>
<dbReference type="Pfam" id="PF02080">
    <property type="entry name" value="TrkA_C"/>
    <property type="match status" value="1"/>
</dbReference>
<dbReference type="InterPro" id="IPR036721">
    <property type="entry name" value="RCK_C_sf"/>
</dbReference>
<feature type="domain" description="RCK C-terminal" evidence="2">
    <location>
        <begin position="137"/>
        <end position="221"/>
    </location>
</feature>
<dbReference type="InterPro" id="IPR003148">
    <property type="entry name" value="RCK_N"/>
</dbReference>
<proteinExistence type="predicted"/>
<organism evidence="3 5">
    <name type="scientific">Trueperella pyogenes</name>
    <dbReference type="NCBI Taxonomy" id="1661"/>
    <lineage>
        <taxon>Bacteria</taxon>
        <taxon>Bacillati</taxon>
        <taxon>Actinomycetota</taxon>
        <taxon>Actinomycetes</taxon>
        <taxon>Actinomycetales</taxon>
        <taxon>Actinomycetaceae</taxon>
        <taxon>Trueperella</taxon>
    </lineage>
</organism>
<evidence type="ECO:0000313" key="4">
    <source>
        <dbReference type="EMBL" id="MEW6954520.1"/>
    </source>
</evidence>
<feature type="domain" description="RCK N-terminal" evidence="1">
    <location>
        <begin position="7"/>
        <end position="121"/>
    </location>
</feature>
<keyword evidence="6" id="KW-1185">Reference proteome</keyword>
<dbReference type="SUPFAM" id="SSF51735">
    <property type="entry name" value="NAD(P)-binding Rossmann-fold domains"/>
    <property type="match status" value="1"/>
</dbReference>